<dbReference type="InterPro" id="IPR008854">
    <property type="entry name" value="TPMT"/>
</dbReference>
<dbReference type="GO" id="GO:0032259">
    <property type="term" value="P:methylation"/>
    <property type="evidence" value="ECO:0007669"/>
    <property type="project" value="UniProtKB-KW"/>
</dbReference>
<dbReference type="PANTHER" id="PTHR32183">
    <property type="match status" value="1"/>
</dbReference>
<keyword evidence="3" id="KW-0808">Transferase</keyword>
<dbReference type="Gene3D" id="3.40.50.150">
    <property type="entry name" value="Vaccinia Virus protein VP39"/>
    <property type="match status" value="1"/>
</dbReference>
<proteinExistence type="predicted"/>
<comment type="caution">
    <text evidence="5">The sequence shown here is derived from an EMBL/GenBank/DDBJ whole genome shotgun (WGS) entry which is preliminary data.</text>
</comment>
<dbReference type="PANTHER" id="PTHR32183:SF6">
    <property type="entry name" value="CYSTEINE SULFINATE DESULFINASE_CYSTEINE DESULFURASE AND RELATED ENZYMES"/>
    <property type="match status" value="1"/>
</dbReference>
<dbReference type="RefSeq" id="WP_188620249.1">
    <property type="nucleotide sequence ID" value="NZ_BMJE01000002.1"/>
</dbReference>
<keyword evidence="4" id="KW-0949">S-adenosyl-L-methionine</keyword>
<dbReference type="GO" id="GO:0008168">
    <property type="term" value="F:methyltransferase activity"/>
    <property type="evidence" value="ECO:0007669"/>
    <property type="project" value="UniProtKB-KW"/>
</dbReference>
<dbReference type="EMBL" id="BMJE01000002">
    <property type="protein sequence ID" value="GGB72936.1"/>
    <property type="molecule type" value="Genomic_DNA"/>
</dbReference>
<reference evidence="6" key="1">
    <citation type="journal article" date="2019" name="Int. J. Syst. Evol. Microbiol.">
        <title>The Global Catalogue of Microorganisms (GCM) 10K type strain sequencing project: providing services to taxonomists for standard genome sequencing and annotation.</title>
        <authorList>
            <consortium name="The Broad Institute Genomics Platform"/>
            <consortium name="The Broad Institute Genome Sequencing Center for Infectious Disease"/>
            <person name="Wu L."/>
            <person name="Ma J."/>
        </authorList>
    </citation>
    <scope>NUCLEOTIDE SEQUENCE [LARGE SCALE GENOMIC DNA]</scope>
    <source>
        <strain evidence="6">CGMCC 1.15461</strain>
    </source>
</reference>
<keyword evidence="1" id="KW-0597">Phosphoprotein</keyword>
<dbReference type="CDD" id="cd02440">
    <property type="entry name" value="AdoMet_MTases"/>
    <property type="match status" value="1"/>
</dbReference>
<dbReference type="InterPro" id="IPR029063">
    <property type="entry name" value="SAM-dependent_MTases_sf"/>
</dbReference>
<dbReference type="PROSITE" id="PS51585">
    <property type="entry name" value="SAM_MT_TPMT"/>
    <property type="match status" value="1"/>
</dbReference>
<evidence type="ECO:0000313" key="5">
    <source>
        <dbReference type="EMBL" id="GGB72936.1"/>
    </source>
</evidence>
<organism evidence="5 6">
    <name type="scientific">Flavobacterium suaedae</name>
    <dbReference type="NCBI Taxonomy" id="1767027"/>
    <lineage>
        <taxon>Bacteria</taxon>
        <taxon>Pseudomonadati</taxon>
        <taxon>Bacteroidota</taxon>
        <taxon>Flavobacteriia</taxon>
        <taxon>Flavobacteriales</taxon>
        <taxon>Flavobacteriaceae</taxon>
        <taxon>Flavobacterium</taxon>
    </lineage>
</organism>
<evidence type="ECO:0000256" key="1">
    <source>
        <dbReference type="ARBA" id="ARBA00022553"/>
    </source>
</evidence>
<evidence type="ECO:0000256" key="2">
    <source>
        <dbReference type="ARBA" id="ARBA00022603"/>
    </source>
</evidence>
<keyword evidence="6" id="KW-1185">Reference proteome</keyword>
<protein>
    <submittedName>
        <fullName evidence="5">SAM-dependent methyltransferase</fullName>
    </submittedName>
</protein>
<evidence type="ECO:0000256" key="3">
    <source>
        <dbReference type="ARBA" id="ARBA00022679"/>
    </source>
</evidence>
<dbReference type="Pfam" id="PF05724">
    <property type="entry name" value="TPMT"/>
    <property type="match status" value="1"/>
</dbReference>
<sequence>MNKFNKDYWEDRYQTDSAPWDIGEVTPPIKDYIDQLTDKSLKILVPGAGNGHEFEYLIEQGFTNSYVLDIAPSPLENIKKRLPELSEEHLLLDDFFEHSGAYDLIIEQTFFCALSPDLRNKYVEKMHSLLKPGGKIAGLMFQFPLTEDGPPFGGSAEEYTKTFGELFTIKKMETAHNSIERRQGKELFVIFEKK</sequence>
<accession>A0ABQ1JMP7</accession>
<dbReference type="Proteomes" id="UP000615760">
    <property type="component" value="Unassembled WGS sequence"/>
</dbReference>
<dbReference type="SUPFAM" id="SSF53335">
    <property type="entry name" value="S-adenosyl-L-methionine-dependent methyltransferases"/>
    <property type="match status" value="1"/>
</dbReference>
<name>A0ABQ1JMP7_9FLAO</name>
<evidence type="ECO:0000313" key="6">
    <source>
        <dbReference type="Proteomes" id="UP000615760"/>
    </source>
</evidence>
<evidence type="ECO:0000256" key="4">
    <source>
        <dbReference type="ARBA" id="ARBA00022691"/>
    </source>
</evidence>
<gene>
    <name evidence="5" type="primary">tpm</name>
    <name evidence="5" type="ORF">GCM10007424_11110</name>
</gene>
<keyword evidence="2 5" id="KW-0489">Methyltransferase</keyword>